<accession>A0ABT9C9V9</accession>
<evidence type="ECO:0000256" key="1">
    <source>
        <dbReference type="SAM" id="Phobius"/>
    </source>
</evidence>
<keyword evidence="1" id="KW-1133">Transmembrane helix</keyword>
<keyword evidence="3" id="KW-1185">Reference proteome</keyword>
<evidence type="ECO:0000313" key="2">
    <source>
        <dbReference type="EMBL" id="MDO7905363.1"/>
    </source>
</evidence>
<name>A0ABT9C9V9_9BACL</name>
<protein>
    <submittedName>
        <fullName evidence="2">Uncharacterized protein</fullName>
    </submittedName>
</protein>
<keyword evidence="1" id="KW-0472">Membrane</keyword>
<organism evidence="2 3">
    <name type="scientific">Paenibacillus lacisoli</name>
    <dbReference type="NCBI Taxonomy" id="3064525"/>
    <lineage>
        <taxon>Bacteria</taxon>
        <taxon>Bacillati</taxon>
        <taxon>Bacillota</taxon>
        <taxon>Bacilli</taxon>
        <taxon>Bacillales</taxon>
        <taxon>Paenibacillaceae</taxon>
        <taxon>Paenibacillus</taxon>
    </lineage>
</organism>
<comment type="caution">
    <text evidence="2">The sequence shown here is derived from an EMBL/GenBank/DDBJ whole genome shotgun (WGS) entry which is preliminary data.</text>
</comment>
<proteinExistence type="predicted"/>
<dbReference type="EMBL" id="JAUQTB010000001">
    <property type="protein sequence ID" value="MDO7905363.1"/>
    <property type="molecule type" value="Genomic_DNA"/>
</dbReference>
<evidence type="ECO:0000313" key="3">
    <source>
        <dbReference type="Proteomes" id="UP001240171"/>
    </source>
</evidence>
<feature type="transmembrane region" description="Helical" evidence="1">
    <location>
        <begin position="21"/>
        <end position="45"/>
    </location>
</feature>
<sequence length="49" mass="5315">MKKEDLNLQIALENGIHQPDGNVAAGLMWGALISVPLWISILGWISSLT</sequence>
<dbReference type="Proteomes" id="UP001240171">
    <property type="component" value="Unassembled WGS sequence"/>
</dbReference>
<reference evidence="2 3" key="1">
    <citation type="submission" date="2023-07" db="EMBL/GenBank/DDBJ databases">
        <title>Paenibacillus sp. JX-17 nov. isolated from soil.</title>
        <authorList>
            <person name="Wan Y."/>
            <person name="Liu B."/>
        </authorList>
    </citation>
    <scope>NUCLEOTIDE SEQUENCE [LARGE SCALE GENOMIC DNA]</scope>
    <source>
        <strain evidence="2 3">JX-17</strain>
    </source>
</reference>
<dbReference type="RefSeq" id="WP_305022533.1">
    <property type="nucleotide sequence ID" value="NZ_JAUQTB010000001.1"/>
</dbReference>
<keyword evidence="1" id="KW-0812">Transmembrane</keyword>
<gene>
    <name evidence="2" type="ORF">Q5741_02920</name>
</gene>